<comment type="function">
    <text evidence="7">Part of the tripartite ATP-independent periplasmic (TRAP) transport system.</text>
</comment>
<dbReference type="GO" id="GO:0005886">
    <property type="term" value="C:plasma membrane"/>
    <property type="evidence" value="ECO:0007669"/>
    <property type="project" value="UniProtKB-SubCell"/>
</dbReference>
<dbReference type="Proteomes" id="UP000078070">
    <property type="component" value="Chromosome"/>
</dbReference>
<evidence type="ECO:0000256" key="2">
    <source>
        <dbReference type="ARBA" id="ARBA00022475"/>
    </source>
</evidence>
<reference evidence="9 10" key="2">
    <citation type="journal article" date="2018" name="Int. J. Syst. Evol. Microbiol.">
        <title>Marinobacterium aestuarii sp. nov., a benzene-degrading marine bacterium isolated from estuary sediment.</title>
        <authorList>
            <person name="Bae S.S."/>
            <person name="Jung J."/>
            <person name="Chung D."/>
            <person name="Baek K."/>
        </authorList>
    </citation>
    <scope>NUCLEOTIDE SEQUENCE [LARGE SCALE GENOMIC DNA]</scope>
    <source>
        <strain evidence="9 10">ST58-10</strain>
    </source>
</reference>
<organism evidence="9 10">
    <name type="scientific">Marinobacterium aestuarii</name>
    <dbReference type="NCBI Taxonomy" id="1821621"/>
    <lineage>
        <taxon>Bacteria</taxon>
        <taxon>Pseudomonadati</taxon>
        <taxon>Pseudomonadota</taxon>
        <taxon>Gammaproteobacteria</taxon>
        <taxon>Oceanospirillales</taxon>
        <taxon>Oceanospirillaceae</taxon>
        <taxon>Marinobacterium</taxon>
    </lineage>
</organism>
<feature type="transmembrane region" description="Helical" evidence="7">
    <location>
        <begin position="364"/>
        <end position="387"/>
    </location>
</feature>
<evidence type="ECO:0000313" key="9">
    <source>
        <dbReference type="EMBL" id="ANG62175.1"/>
    </source>
</evidence>
<dbReference type="Pfam" id="PF06808">
    <property type="entry name" value="DctM"/>
    <property type="match status" value="1"/>
</dbReference>
<protein>
    <recommendedName>
        <fullName evidence="7">TRAP transporter large permease protein</fullName>
    </recommendedName>
</protein>
<keyword evidence="4 7" id="KW-0812">Transmembrane</keyword>
<keyword evidence="2" id="KW-1003">Cell membrane</keyword>
<dbReference type="GO" id="GO:0022857">
    <property type="term" value="F:transmembrane transporter activity"/>
    <property type="evidence" value="ECO:0007669"/>
    <property type="project" value="UniProtKB-UniRule"/>
</dbReference>
<feature type="transmembrane region" description="Helical" evidence="7">
    <location>
        <begin position="279"/>
        <end position="303"/>
    </location>
</feature>
<evidence type="ECO:0000256" key="1">
    <source>
        <dbReference type="ARBA" id="ARBA00004429"/>
    </source>
</evidence>
<keyword evidence="3 7" id="KW-0997">Cell inner membrane</keyword>
<evidence type="ECO:0000256" key="6">
    <source>
        <dbReference type="ARBA" id="ARBA00023136"/>
    </source>
</evidence>
<feature type="transmembrane region" description="Helical" evidence="7">
    <location>
        <begin position="399"/>
        <end position="419"/>
    </location>
</feature>
<keyword evidence="6 7" id="KW-0472">Membrane</keyword>
<dbReference type="InterPro" id="IPR010656">
    <property type="entry name" value="DctM"/>
</dbReference>
<proteinExistence type="inferred from homology"/>
<evidence type="ECO:0000256" key="3">
    <source>
        <dbReference type="ARBA" id="ARBA00022519"/>
    </source>
</evidence>
<feature type="transmembrane region" description="Helical" evidence="7">
    <location>
        <begin position="12"/>
        <end position="42"/>
    </location>
</feature>
<evidence type="ECO:0000256" key="7">
    <source>
        <dbReference type="RuleBase" id="RU369079"/>
    </source>
</evidence>
<accession>A0A1A9EWC0</accession>
<dbReference type="NCBIfam" id="TIGR00786">
    <property type="entry name" value="dctM"/>
    <property type="match status" value="1"/>
</dbReference>
<keyword evidence="10" id="KW-1185">Reference proteome</keyword>
<feature type="transmembrane region" description="Helical" evidence="7">
    <location>
        <begin position="309"/>
        <end position="332"/>
    </location>
</feature>
<feature type="transmembrane region" description="Helical" evidence="7">
    <location>
        <begin position="62"/>
        <end position="80"/>
    </location>
</feature>
<comment type="similarity">
    <text evidence="7">Belongs to the TRAP transporter large permease family.</text>
</comment>
<comment type="subunit">
    <text evidence="7">The complex comprises the extracytoplasmic solute receptor protein and the two transmembrane proteins.</text>
</comment>
<keyword evidence="5 7" id="KW-1133">Transmembrane helix</keyword>
<reference evidence="10" key="1">
    <citation type="submission" date="2016-05" db="EMBL/GenBank/DDBJ databases">
        <authorList>
            <person name="Baek K."/>
            <person name="Yang S.-J."/>
        </authorList>
    </citation>
    <scope>NUCLEOTIDE SEQUENCE [LARGE SCALE GENOMIC DNA]</scope>
    <source>
        <strain evidence="10">ST58-10</strain>
    </source>
</reference>
<evidence type="ECO:0000256" key="5">
    <source>
        <dbReference type="ARBA" id="ARBA00022989"/>
    </source>
</evidence>
<feature type="transmembrane region" description="Helical" evidence="7">
    <location>
        <begin position="248"/>
        <end position="267"/>
    </location>
</feature>
<dbReference type="EMBL" id="CP015839">
    <property type="protein sequence ID" value="ANG62175.1"/>
    <property type="molecule type" value="Genomic_DNA"/>
</dbReference>
<dbReference type="PANTHER" id="PTHR33362:SF2">
    <property type="entry name" value="TRAP TRANSPORTER LARGE PERMEASE PROTEIN"/>
    <property type="match status" value="1"/>
</dbReference>
<evidence type="ECO:0000259" key="8">
    <source>
        <dbReference type="Pfam" id="PF06808"/>
    </source>
</evidence>
<evidence type="ECO:0000313" key="10">
    <source>
        <dbReference type="Proteomes" id="UP000078070"/>
    </source>
</evidence>
<dbReference type="PIRSF" id="PIRSF006066">
    <property type="entry name" value="HI0050"/>
    <property type="match status" value="1"/>
</dbReference>
<comment type="subcellular location">
    <subcellularLocation>
        <location evidence="1 7">Cell inner membrane</location>
        <topology evidence="1 7">Multi-pass membrane protein</topology>
    </subcellularLocation>
</comment>
<feature type="transmembrane region" description="Helical" evidence="7">
    <location>
        <begin position="143"/>
        <end position="169"/>
    </location>
</feature>
<feature type="transmembrane region" description="Helical" evidence="7">
    <location>
        <begin position="224"/>
        <end position="242"/>
    </location>
</feature>
<sequence>MIEADFFWLLPWALFLLLGLFITIGIPIAFALIASAVAITLLDPRLTNWIVFQRMYNGMDSFVLLAVPIFLLAGNLINQAEVTDKLIRFAMNLLGRFKGALAHVNVAVSMMFAGVSGSSTADSAGVGSILIPSMKREGYPTEFAVAVTAASSVIGIIIPPSINMIVWGALTNTSIGGMFLAGIVPGIMIGLSQLLTNTWFVRKLKIPVQAPASRRALLISSKDGLLAAAIPVLIIGGIRFGWFTPTEAAVIAVIYALFLGFVIYRTLNLSKVMQASTSTIRLSALSLFSLVAASIFGYLISFYEVPNTLMGGITLTDPVTLMLVMTLVMLLIGTFMDSLPAMAIIAPLFLPLALQAGIHPVQFGIVGVMALGFGLITPPYGLCLMIASKIGGINLLKCLVPTLIYLGAMTAVLLLIIVFPELTLGLPELMAPELIGIRS</sequence>
<dbReference type="STRING" id="1821621.A8C75_06490"/>
<feature type="transmembrane region" description="Helical" evidence="7">
    <location>
        <begin position="339"/>
        <end position="358"/>
    </location>
</feature>
<dbReference type="InterPro" id="IPR004681">
    <property type="entry name" value="TRAP_DctM"/>
</dbReference>
<evidence type="ECO:0000256" key="4">
    <source>
        <dbReference type="ARBA" id="ARBA00022692"/>
    </source>
</evidence>
<dbReference type="OrthoDB" id="9796052at2"/>
<name>A0A1A9EWC0_9GAMM</name>
<dbReference type="KEGG" id="mars:A8C75_06490"/>
<dbReference type="RefSeq" id="WP_067379690.1">
    <property type="nucleotide sequence ID" value="NZ_CP015839.1"/>
</dbReference>
<feature type="domain" description="TRAP C4-dicarboxylate transport system permease DctM subunit" evidence="8">
    <location>
        <begin position="17"/>
        <end position="422"/>
    </location>
</feature>
<dbReference type="PANTHER" id="PTHR33362">
    <property type="entry name" value="SIALIC ACID TRAP TRANSPORTER PERMEASE PROTEIN SIAT-RELATED"/>
    <property type="match status" value="1"/>
</dbReference>
<gene>
    <name evidence="9" type="ORF">A8C75_06490</name>
</gene>
<keyword evidence="7" id="KW-0813">Transport</keyword>
<feature type="transmembrane region" description="Helical" evidence="7">
    <location>
        <begin position="175"/>
        <end position="195"/>
    </location>
</feature>
<dbReference type="AlphaFoldDB" id="A0A1A9EWC0"/>